<dbReference type="GO" id="GO:0051301">
    <property type="term" value="P:cell division"/>
    <property type="evidence" value="ECO:0007669"/>
    <property type="project" value="TreeGrafter"/>
</dbReference>
<dbReference type="STRING" id="1314781.A0A165I450"/>
<dbReference type="Proteomes" id="UP000077266">
    <property type="component" value="Unassembled WGS sequence"/>
</dbReference>
<feature type="repeat" description="TPR" evidence="3">
    <location>
        <begin position="607"/>
        <end position="640"/>
    </location>
</feature>
<dbReference type="GO" id="GO:0005737">
    <property type="term" value="C:cytoplasm"/>
    <property type="evidence" value="ECO:0007669"/>
    <property type="project" value="TreeGrafter"/>
</dbReference>
<feature type="compositionally biased region" description="Polar residues" evidence="4">
    <location>
        <begin position="393"/>
        <end position="409"/>
    </location>
</feature>
<dbReference type="PANTHER" id="PTHR12558:SF13">
    <property type="entry name" value="CELL DIVISION CYCLE PROTEIN 27 HOMOLOG"/>
    <property type="match status" value="1"/>
</dbReference>
<feature type="region of interest" description="Disordered" evidence="4">
    <location>
        <begin position="255"/>
        <end position="418"/>
    </location>
</feature>
<protein>
    <submittedName>
        <fullName evidence="5">TPR-like protein</fullName>
    </submittedName>
</protein>
<evidence type="ECO:0000313" key="5">
    <source>
        <dbReference type="EMBL" id="KZV92867.1"/>
    </source>
</evidence>
<feature type="compositionally biased region" description="Polar residues" evidence="4">
    <location>
        <begin position="347"/>
        <end position="361"/>
    </location>
</feature>
<dbReference type="InterPro" id="IPR019734">
    <property type="entry name" value="TPR_rpt"/>
</dbReference>
<keyword evidence="1 3" id="KW-0802">TPR repeat</keyword>
<feature type="compositionally biased region" description="Low complexity" evidence="4">
    <location>
        <begin position="262"/>
        <end position="276"/>
    </location>
</feature>
<proteinExistence type="inferred from homology"/>
<dbReference type="Pfam" id="PF13432">
    <property type="entry name" value="TPR_16"/>
    <property type="match status" value="1"/>
</dbReference>
<dbReference type="GO" id="GO:0005680">
    <property type="term" value="C:anaphase-promoting complex"/>
    <property type="evidence" value="ECO:0007669"/>
    <property type="project" value="TreeGrafter"/>
</dbReference>
<dbReference type="SMART" id="SM00028">
    <property type="entry name" value="TPR"/>
    <property type="match status" value="8"/>
</dbReference>
<dbReference type="Gene3D" id="1.25.40.10">
    <property type="entry name" value="Tetratricopeptide repeat domain"/>
    <property type="match status" value="4"/>
</dbReference>
<dbReference type="Pfam" id="PF13181">
    <property type="entry name" value="TPR_8"/>
    <property type="match status" value="1"/>
</dbReference>
<dbReference type="SUPFAM" id="SSF48452">
    <property type="entry name" value="TPR-like"/>
    <property type="match status" value="2"/>
</dbReference>
<dbReference type="InterPro" id="IPR011990">
    <property type="entry name" value="TPR-like_helical_dom_sf"/>
</dbReference>
<feature type="repeat" description="TPR" evidence="3">
    <location>
        <begin position="540"/>
        <end position="573"/>
    </location>
</feature>
<sequence>MASNVYLQQRFAALVWYCLDNELVRSATFYAERFFFVDTDHHDARHLLATAYLRAGQTHSALHLVNTPGDTACPGCNELKAKCCTVLGRFAAAREAYELARAGAGDGTGARETTRFPDEAILHLKAGEAAMKGNMPQQAVDSFRKALALNPLLWEAFEGLCTLGSFPDVNEVLPPRPRPSRMDDSMTLSMNGRPLPTASGTGFFTPDGSQASSLRAWKPEVNVAQPFRINNNRDSISTVDYSFAVDNSMQMLGGGAGMRAMSPPSLGSSSTLLSQPRFSDESGPAMKKARSSHNVENAGVAPTQGSKARMNPAVVTDVFSSRANQAPARGASKGAESPYPARRSTRLRNNTASAVAKQTNLKHPPPPRERRRGKGRAGSRSLGSDDDVLNTFDVAQSPSTSSVAPQSPRSEASPAPAFDAAAQEALEFQAADDYIYELMRVFARATRAMAQYKCMQVIQELELLPQEQQNSPSGLVLIARANYEMVDYAKAERVFQAVRSLEPYRIWDMEVYSTLLWHLRRNVQLSFLAQELLAIDSRAPEAWIAAGNCFSLQKERNQALTCFRRAAQLDPGCAYAYTLSGHESVDDDLEKAVTFFQSAIRSDPRHYNAWYGLGTCFLQMSKLRLAEYHYRRAAEIHPANAVLLGCVGMAVERRGATEEALSLFDQAIQICPDNALVLYRRAKILIGLRRYDEALKDLVRLRDLAPEESNVVFQLAKLYRLMGDEVRAAQHLAMARDISPKSIGKVRQAVVPARTVGAPVLTIA</sequence>
<dbReference type="PANTHER" id="PTHR12558">
    <property type="entry name" value="CELL DIVISION CYCLE 16,23,27"/>
    <property type="match status" value="1"/>
</dbReference>
<evidence type="ECO:0000256" key="2">
    <source>
        <dbReference type="ARBA" id="ARBA00038210"/>
    </source>
</evidence>
<evidence type="ECO:0000313" key="6">
    <source>
        <dbReference type="Proteomes" id="UP000077266"/>
    </source>
</evidence>
<dbReference type="SUPFAM" id="SSF81901">
    <property type="entry name" value="HCP-like"/>
    <property type="match status" value="1"/>
</dbReference>
<gene>
    <name evidence="5" type="ORF">EXIGLDRAFT_613819</name>
</gene>
<reference evidence="5 6" key="1">
    <citation type="journal article" date="2016" name="Mol. Biol. Evol.">
        <title>Comparative Genomics of Early-Diverging Mushroom-Forming Fungi Provides Insights into the Origins of Lignocellulose Decay Capabilities.</title>
        <authorList>
            <person name="Nagy L.G."/>
            <person name="Riley R."/>
            <person name="Tritt A."/>
            <person name="Adam C."/>
            <person name="Daum C."/>
            <person name="Floudas D."/>
            <person name="Sun H."/>
            <person name="Yadav J.S."/>
            <person name="Pangilinan J."/>
            <person name="Larsson K.H."/>
            <person name="Matsuura K."/>
            <person name="Barry K."/>
            <person name="Labutti K."/>
            <person name="Kuo R."/>
            <person name="Ohm R.A."/>
            <person name="Bhattacharya S.S."/>
            <person name="Shirouzu T."/>
            <person name="Yoshinaga Y."/>
            <person name="Martin F.M."/>
            <person name="Grigoriev I.V."/>
            <person name="Hibbett D.S."/>
        </authorList>
    </citation>
    <scope>NUCLEOTIDE SEQUENCE [LARGE SCALE GENOMIC DNA]</scope>
    <source>
        <strain evidence="5 6">HHB12029</strain>
    </source>
</reference>
<dbReference type="GO" id="GO:0031145">
    <property type="term" value="P:anaphase-promoting complex-dependent catabolic process"/>
    <property type="evidence" value="ECO:0007669"/>
    <property type="project" value="TreeGrafter"/>
</dbReference>
<evidence type="ECO:0000256" key="1">
    <source>
        <dbReference type="ARBA" id="ARBA00022803"/>
    </source>
</evidence>
<accession>A0A165I450</accession>
<feature type="repeat" description="TPR" evidence="3">
    <location>
        <begin position="120"/>
        <end position="153"/>
    </location>
</feature>
<dbReference type="PROSITE" id="PS50005">
    <property type="entry name" value="TPR"/>
    <property type="match status" value="4"/>
</dbReference>
<evidence type="ECO:0000256" key="4">
    <source>
        <dbReference type="SAM" id="MobiDB-lite"/>
    </source>
</evidence>
<dbReference type="EMBL" id="KV426000">
    <property type="protein sequence ID" value="KZV92867.1"/>
    <property type="molecule type" value="Genomic_DNA"/>
</dbReference>
<dbReference type="OrthoDB" id="10248520at2759"/>
<comment type="similarity">
    <text evidence="2">Belongs to the APC3/CDC27 family.</text>
</comment>
<dbReference type="Pfam" id="PF12895">
    <property type="entry name" value="ANAPC3"/>
    <property type="match status" value="1"/>
</dbReference>
<organism evidence="5 6">
    <name type="scientific">Exidia glandulosa HHB12029</name>
    <dbReference type="NCBI Taxonomy" id="1314781"/>
    <lineage>
        <taxon>Eukaryota</taxon>
        <taxon>Fungi</taxon>
        <taxon>Dikarya</taxon>
        <taxon>Basidiomycota</taxon>
        <taxon>Agaricomycotina</taxon>
        <taxon>Agaricomycetes</taxon>
        <taxon>Auriculariales</taxon>
        <taxon>Exidiaceae</taxon>
        <taxon>Exidia</taxon>
    </lineage>
</organism>
<feature type="repeat" description="TPR" evidence="3">
    <location>
        <begin position="641"/>
        <end position="674"/>
    </location>
</feature>
<dbReference type="FunCoup" id="A0A165I450">
    <property type="interactions" value="948"/>
</dbReference>
<keyword evidence="6" id="KW-1185">Reference proteome</keyword>
<evidence type="ECO:0000256" key="3">
    <source>
        <dbReference type="PROSITE-ProRule" id="PRU00339"/>
    </source>
</evidence>
<dbReference type="InParanoid" id="A0A165I450"/>
<name>A0A165I450_EXIGL</name>
<dbReference type="GO" id="GO:0007091">
    <property type="term" value="P:metaphase/anaphase transition of mitotic cell cycle"/>
    <property type="evidence" value="ECO:0007669"/>
    <property type="project" value="TreeGrafter"/>
</dbReference>
<dbReference type="GO" id="GO:0016567">
    <property type="term" value="P:protein ubiquitination"/>
    <property type="evidence" value="ECO:0007669"/>
    <property type="project" value="TreeGrafter"/>
</dbReference>
<dbReference type="Pfam" id="PF14559">
    <property type="entry name" value="TPR_19"/>
    <property type="match status" value="1"/>
</dbReference>
<dbReference type="AlphaFoldDB" id="A0A165I450"/>